<dbReference type="PANTHER" id="PTHR42828:SF3">
    <property type="entry name" value="THREONYLCARBAMOYL-AMP SYNTHASE"/>
    <property type="match status" value="1"/>
</dbReference>
<dbReference type="PANTHER" id="PTHR42828">
    <property type="entry name" value="DHBP SYNTHASE RIBB-LIKE ALPHA/BETA DOMAIN-CONTAINING PROTEIN"/>
    <property type="match status" value="1"/>
</dbReference>
<dbReference type="InterPro" id="IPR052532">
    <property type="entry name" value="SUA5_domain"/>
</dbReference>
<dbReference type="Pfam" id="PF01300">
    <property type="entry name" value="Sua5_yciO_yrdC"/>
    <property type="match status" value="1"/>
</dbReference>
<dbReference type="AlphaFoldDB" id="A0A6N9NN26"/>
<organism evidence="2 3">
    <name type="scientific">Acidiluteibacter ferrifornacis</name>
    <dbReference type="NCBI Taxonomy" id="2692424"/>
    <lineage>
        <taxon>Bacteria</taxon>
        <taxon>Pseudomonadati</taxon>
        <taxon>Bacteroidota</taxon>
        <taxon>Flavobacteriia</taxon>
        <taxon>Flavobacteriales</taxon>
        <taxon>Cryomorphaceae</taxon>
        <taxon>Acidiluteibacter</taxon>
    </lineage>
</organism>
<evidence type="ECO:0000313" key="3">
    <source>
        <dbReference type="Proteomes" id="UP000470771"/>
    </source>
</evidence>
<dbReference type="GO" id="GO:0003725">
    <property type="term" value="F:double-stranded RNA binding"/>
    <property type="evidence" value="ECO:0007669"/>
    <property type="project" value="InterPro"/>
</dbReference>
<evidence type="ECO:0000259" key="1">
    <source>
        <dbReference type="PROSITE" id="PS51163"/>
    </source>
</evidence>
<sequence>MIIKLYDENIDPRQLKLITECLKDGGLIIYPTDTVYALGCDVLNRSAVEKVAQIKGVKVEKADFSFVFHNLSHISDYTQQFDTSIFKLLNKALPGPFTFILPANKSVPKLFHNKKKTIGIRVPDNKITRTIVSEYGNPLISTSIHDDDEVIEYTTDPELIHEKYEDKVDIVIDGGFGNNEASTVVDLSDGNITILRQGLGILENYI</sequence>
<name>A0A6N9NN26_9FLAO</name>
<dbReference type="RefSeq" id="WP_160634244.1">
    <property type="nucleotide sequence ID" value="NZ_WWNE01000018.1"/>
</dbReference>
<feature type="domain" description="YrdC-like" evidence="1">
    <location>
        <begin position="12"/>
        <end position="200"/>
    </location>
</feature>
<keyword evidence="3" id="KW-1185">Reference proteome</keyword>
<accession>A0A6N9NN26</accession>
<dbReference type="Gene3D" id="3.90.870.10">
    <property type="entry name" value="DHBP synthase"/>
    <property type="match status" value="1"/>
</dbReference>
<dbReference type="EMBL" id="WWNE01000018">
    <property type="protein sequence ID" value="NBG67292.1"/>
    <property type="molecule type" value="Genomic_DNA"/>
</dbReference>
<dbReference type="InterPro" id="IPR006070">
    <property type="entry name" value="Sua5-like_dom"/>
</dbReference>
<proteinExistence type="predicted"/>
<evidence type="ECO:0000313" key="2">
    <source>
        <dbReference type="EMBL" id="NBG67292.1"/>
    </source>
</evidence>
<protein>
    <submittedName>
        <fullName evidence="2">Threonylcarbamoyl-AMP synthase</fullName>
    </submittedName>
</protein>
<reference evidence="2 3" key="1">
    <citation type="submission" date="2019-12" db="EMBL/GenBank/DDBJ databases">
        <authorList>
            <person name="Zhao J."/>
        </authorList>
    </citation>
    <scope>NUCLEOTIDE SEQUENCE [LARGE SCALE GENOMIC DNA]</scope>
    <source>
        <strain evidence="2 3">S-15</strain>
    </source>
</reference>
<dbReference type="NCBIfam" id="TIGR00057">
    <property type="entry name" value="L-threonylcarbamoyladenylate synthase"/>
    <property type="match status" value="1"/>
</dbReference>
<gene>
    <name evidence="2" type="ORF">GQN54_14280</name>
</gene>
<dbReference type="Proteomes" id="UP000470771">
    <property type="component" value="Unassembled WGS sequence"/>
</dbReference>
<comment type="caution">
    <text evidence="2">The sequence shown here is derived from an EMBL/GenBank/DDBJ whole genome shotgun (WGS) entry which is preliminary data.</text>
</comment>
<dbReference type="SUPFAM" id="SSF55821">
    <property type="entry name" value="YrdC/RibB"/>
    <property type="match status" value="1"/>
</dbReference>
<dbReference type="InterPro" id="IPR017945">
    <property type="entry name" value="DHBP_synth_RibB-like_a/b_dom"/>
</dbReference>
<dbReference type="PROSITE" id="PS51163">
    <property type="entry name" value="YRDC"/>
    <property type="match status" value="1"/>
</dbReference>